<reference evidence="14 15" key="1">
    <citation type="journal article" date="2014" name="PLoS ONE">
        <title>Global Analysis of Gene Expression Profiles in Physic Nut (Jatropha curcas L.) Seedlings Exposed to Salt Stress.</title>
        <authorList>
            <person name="Zhang L."/>
            <person name="Zhang C."/>
            <person name="Wu P."/>
            <person name="Chen Y."/>
            <person name="Li M."/>
            <person name="Jiang H."/>
            <person name="Wu G."/>
        </authorList>
    </citation>
    <scope>NUCLEOTIDE SEQUENCE [LARGE SCALE GENOMIC DNA]</scope>
    <source>
        <strain evidence="15">cv. GZQX0401</strain>
        <tissue evidence="14">Young leaves</tissue>
    </source>
</reference>
<name>A0A067KSQ0_JATCU</name>
<dbReference type="GO" id="GO:0016020">
    <property type="term" value="C:membrane"/>
    <property type="evidence" value="ECO:0007669"/>
    <property type="project" value="UniProtKB-SubCell"/>
</dbReference>
<dbReference type="Gene3D" id="1.20.120.1770">
    <property type="match status" value="1"/>
</dbReference>
<evidence type="ECO:0000256" key="10">
    <source>
        <dbReference type="SAM" id="Phobius"/>
    </source>
</evidence>
<feature type="binding site" description="axial binding residue" evidence="9">
    <location>
        <position position="228"/>
    </location>
    <ligand>
        <name>heme b</name>
        <dbReference type="ChEBI" id="CHEBI:60344"/>
        <label>1</label>
    </ligand>
    <ligandPart>
        <name>Fe</name>
        <dbReference type="ChEBI" id="CHEBI:18248"/>
    </ligandPart>
</feature>
<evidence type="ECO:0000256" key="2">
    <source>
        <dbReference type="ARBA" id="ARBA00022448"/>
    </source>
</evidence>
<evidence type="ECO:0000256" key="6">
    <source>
        <dbReference type="ARBA" id="ARBA00022989"/>
    </source>
</evidence>
<feature type="binding site" description="axial binding residue" evidence="9">
    <location>
        <position position="298"/>
    </location>
    <ligand>
        <name>heme b</name>
        <dbReference type="ChEBI" id="CHEBI:60344"/>
        <label>1</label>
    </ligand>
    <ligandPart>
        <name>Fe</name>
        <dbReference type="ChEBI" id="CHEBI:18248"/>
    </ligandPart>
</feature>
<keyword evidence="2 8" id="KW-0813">Transport</keyword>
<dbReference type="OrthoDB" id="19261at2759"/>
<dbReference type="InterPro" id="IPR017214">
    <property type="entry name" value="UCP037471"/>
</dbReference>
<feature type="domain" description="DOMON" evidence="12">
    <location>
        <begin position="52"/>
        <end position="183"/>
    </location>
</feature>
<evidence type="ECO:0000256" key="4">
    <source>
        <dbReference type="ARBA" id="ARBA00022729"/>
    </source>
</evidence>
<dbReference type="PROSITE" id="PS50939">
    <property type="entry name" value="CYTOCHROME_B561"/>
    <property type="match status" value="1"/>
</dbReference>
<keyword evidence="9" id="KW-0408">Iron</keyword>
<evidence type="ECO:0000256" key="1">
    <source>
        <dbReference type="ARBA" id="ARBA00004370"/>
    </source>
</evidence>
<evidence type="ECO:0000259" key="12">
    <source>
        <dbReference type="PROSITE" id="PS50836"/>
    </source>
</evidence>
<dbReference type="PANTHER" id="PTHR23130">
    <property type="entry name" value="CYTOCHROME B561 AND DOMON DOMAIN-CONTAINING PROTEIN"/>
    <property type="match status" value="1"/>
</dbReference>
<dbReference type="InterPro" id="IPR006593">
    <property type="entry name" value="Cyt_b561/ferric_Rdtase_TM"/>
</dbReference>
<feature type="binding site" description="axial binding residue" evidence="9">
    <location>
        <position position="334"/>
    </location>
    <ligand>
        <name>heme b</name>
        <dbReference type="ChEBI" id="CHEBI:60344"/>
        <label>1</label>
    </ligand>
    <ligandPart>
        <name>Fe</name>
        <dbReference type="ChEBI" id="CHEBI:18248"/>
    </ligandPart>
</feature>
<keyword evidence="3 10" id="KW-0812">Transmembrane</keyword>
<feature type="binding site" description="axial binding residue" evidence="9">
    <location>
        <position position="265"/>
    </location>
    <ligand>
        <name>heme b</name>
        <dbReference type="ChEBI" id="CHEBI:60344"/>
        <label>1</label>
    </ligand>
    <ligandPart>
        <name>Fe</name>
        <dbReference type="ChEBI" id="CHEBI:18248"/>
    </ligandPart>
</feature>
<evidence type="ECO:0000256" key="8">
    <source>
        <dbReference type="PIRNR" id="PIRNR037471"/>
    </source>
</evidence>
<dbReference type="STRING" id="180498.A0A067KSQ0"/>
<evidence type="ECO:0000256" key="5">
    <source>
        <dbReference type="ARBA" id="ARBA00022982"/>
    </source>
</evidence>
<dbReference type="EMBL" id="KK914353">
    <property type="protein sequence ID" value="KDP39167.1"/>
    <property type="molecule type" value="Genomic_DNA"/>
</dbReference>
<evidence type="ECO:0000259" key="13">
    <source>
        <dbReference type="PROSITE" id="PS50939"/>
    </source>
</evidence>
<keyword evidence="4 11" id="KW-0732">Signal</keyword>
<keyword evidence="6 10" id="KW-1133">Transmembrane helix</keyword>
<feature type="chain" id="PRO_5001639817" description="Cytochrome b561 and DOMON domain-containing protein" evidence="11">
    <location>
        <begin position="26"/>
        <end position="417"/>
    </location>
</feature>
<comment type="subcellular location">
    <subcellularLocation>
        <location evidence="1">Membrane</location>
    </subcellularLocation>
</comment>
<feature type="transmembrane region" description="Helical" evidence="10">
    <location>
        <begin position="229"/>
        <end position="250"/>
    </location>
</feature>
<feature type="transmembrane region" description="Helical" evidence="10">
    <location>
        <begin position="365"/>
        <end position="384"/>
    </location>
</feature>
<dbReference type="CDD" id="cd08760">
    <property type="entry name" value="Cyt_b561_FRRS1_like"/>
    <property type="match status" value="1"/>
</dbReference>
<keyword evidence="5 8" id="KW-0249">Electron transport</keyword>
<comment type="cofactor">
    <cofactor evidence="8">
        <name>heme b</name>
        <dbReference type="ChEBI" id="CHEBI:60344"/>
    </cofactor>
    <text evidence="8">Binds 2 heme b groups non-covalently.</text>
</comment>
<feature type="transmembrane region" description="Helical" evidence="10">
    <location>
        <begin position="262"/>
        <end position="282"/>
    </location>
</feature>
<dbReference type="Pfam" id="PF04526">
    <property type="entry name" value="DUF568"/>
    <property type="match status" value="1"/>
</dbReference>
<keyword evidence="9" id="KW-0479">Metal-binding</keyword>
<protein>
    <recommendedName>
        <fullName evidence="8">Cytochrome b561 and DOMON domain-containing protein</fullName>
    </recommendedName>
</protein>
<dbReference type="Proteomes" id="UP000027138">
    <property type="component" value="Unassembled WGS sequence"/>
</dbReference>
<dbReference type="KEGG" id="jcu:105632994"/>
<dbReference type="PROSITE" id="PS50836">
    <property type="entry name" value="DOMON"/>
    <property type="match status" value="1"/>
</dbReference>
<proteinExistence type="predicted"/>
<accession>A0A067KSQ0</accession>
<feature type="transmembrane region" description="Helical" evidence="10">
    <location>
        <begin position="297"/>
        <end position="316"/>
    </location>
</feature>
<keyword evidence="7 8" id="KW-0472">Membrane</keyword>
<evidence type="ECO:0000256" key="3">
    <source>
        <dbReference type="ARBA" id="ARBA00022692"/>
    </source>
</evidence>
<evidence type="ECO:0000256" key="11">
    <source>
        <dbReference type="SAM" id="SignalP"/>
    </source>
</evidence>
<keyword evidence="15" id="KW-1185">Reference proteome</keyword>
<dbReference type="AlphaFoldDB" id="A0A067KSQ0"/>
<evidence type="ECO:0000256" key="9">
    <source>
        <dbReference type="PIRSR" id="PIRSR037471-1"/>
    </source>
</evidence>
<dbReference type="InterPro" id="IPR045265">
    <property type="entry name" value="AIR12_DOMON"/>
</dbReference>
<dbReference type="GO" id="GO:0046872">
    <property type="term" value="F:metal ion binding"/>
    <property type="evidence" value="ECO:0007669"/>
    <property type="project" value="UniProtKB-KW"/>
</dbReference>
<evidence type="ECO:0000313" key="15">
    <source>
        <dbReference type="Proteomes" id="UP000027138"/>
    </source>
</evidence>
<feature type="domain" description="Cytochrome b561" evidence="13">
    <location>
        <begin position="190"/>
        <end position="390"/>
    </location>
</feature>
<dbReference type="SMART" id="SM00665">
    <property type="entry name" value="B561"/>
    <property type="match status" value="1"/>
</dbReference>
<organism evidence="14 15">
    <name type="scientific">Jatropha curcas</name>
    <name type="common">Barbados nut</name>
    <dbReference type="NCBI Taxonomy" id="180498"/>
    <lineage>
        <taxon>Eukaryota</taxon>
        <taxon>Viridiplantae</taxon>
        <taxon>Streptophyta</taxon>
        <taxon>Embryophyta</taxon>
        <taxon>Tracheophyta</taxon>
        <taxon>Spermatophyta</taxon>
        <taxon>Magnoliopsida</taxon>
        <taxon>eudicotyledons</taxon>
        <taxon>Gunneridae</taxon>
        <taxon>Pentapetalae</taxon>
        <taxon>rosids</taxon>
        <taxon>fabids</taxon>
        <taxon>Malpighiales</taxon>
        <taxon>Euphorbiaceae</taxon>
        <taxon>Crotonoideae</taxon>
        <taxon>Jatropheae</taxon>
        <taxon>Jatropha</taxon>
    </lineage>
</organism>
<dbReference type="PIRSF" id="PIRSF037471">
    <property type="entry name" value="UCP037471"/>
    <property type="match status" value="1"/>
</dbReference>
<evidence type="ECO:0000313" key="14">
    <source>
        <dbReference type="EMBL" id="KDP39167.1"/>
    </source>
</evidence>
<dbReference type="PANTHER" id="PTHR23130:SF175">
    <property type="entry name" value="CYTOCHROME B561 AND DOMON DOMAIN-CONTAINING PROTEIN"/>
    <property type="match status" value="1"/>
</dbReference>
<feature type="transmembrane region" description="Helical" evidence="10">
    <location>
        <begin position="336"/>
        <end position="353"/>
    </location>
</feature>
<sequence length="417" mass="47296">MSSSTINFILIFALTSFCILSTASAHFHPCTETFLSLTKIHNLSKCRELTTLGAEFGWKINQNNKNWINILFGTRLYEDFGWIAWGVNPGKMAQMVGTRAIVAVINTNGSISAKTYNITSDTKLGCKLEPTKFEEAQNEVLFQNISVYYEQSLDIYIMKAIVVLPSGDAGYSISRLNHVWQVGFDIEGDNPKKHPTILQNVDSTETINLETGFGHHVGRGRHHLRMVHGILNILGWGTFLPAGVIIARYFKYPLERFQNWQFCLHVSCQVTGYILGTSGWVVGLCLGNLSKFYEFKIHRIYAMLIFAFTTLQMLAIRLRPKRIDEYRKYWNMYHHLLGYGLLAVISINIFHGIDILKPKDNAWKWGYIGILIAFAIIVAILEIYSWTKFKRSSKQSNVQIPAANAPVTGPPIPQPRP</sequence>
<evidence type="ECO:0000256" key="7">
    <source>
        <dbReference type="ARBA" id="ARBA00023136"/>
    </source>
</evidence>
<feature type="signal peptide" evidence="11">
    <location>
        <begin position="1"/>
        <end position="25"/>
    </location>
</feature>
<dbReference type="InterPro" id="IPR005018">
    <property type="entry name" value="DOMON_domain"/>
</dbReference>
<gene>
    <name evidence="14" type="ORF">JCGZ_00924</name>
</gene>